<evidence type="ECO:0000313" key="2">
    <source>
        <dbReference type="Proteomes" id="UP000215043"/>
    </source>
</evidence>
<protein>
    <submittedName>
        <fullName evidence="1">Uncharacterized protein</fullName>
    </submittedName>
</protein>
<dbReference type="Proteomes" id="UP000215043">
    <property type="component" value="Chromosome"/>
</dbReference>
<dbReference type="EMBL" id="CP022752">
    <property type="protein sequence ID" value="ASU77990.1"/>
    <property type="molecule type" value="Genomic_DNA"/>
</dbReference>
<dbReference type="AlphaFoldDB" id="A0A223RQ37"/>
<organism evidence="1 2">
    <name type="scientific">Actinopolyspora erythraea</name>
    <dbReference type="NCBI Taxonomy" id="414996"/>
    <lineage>
        <taxon>Bacteria</taxon>
        <taxon>Bacillati</taxon>
        <taxon>Actinomycetota</taxon>
        <taxon>Actinomycetes</taxon>
        <taxon>Actinopolysporales</taxon>
        <taxon>Actinopolysporaceae</taxon>
        <taxon>Actinopolyspora</taxon>
    </lineage>
</organism>
<accession>A0A223RQ37</accession>
<dbReference type="KEGG" id="aey:CDG81_06350"/>
<dbReference type="OrthoDB" id="3696922at2"/>
<reference evidence="1 2" key="1">
    <citation type="submission" date="2017-08" db="EMBL/GenBank/DDBJ databases">
        <title>The complete genome sequence of moderately halophilic actinomycete Actinopolyspora erythraea YIM 90600, the producer of novel erythromycin, novel actinopolysporins A-C and tubercidin.</title>
        <authorList>
            <person name="Yin M."/>
            <person name="Tang S."/>
        </authorList>
    </citation>
    <scope>NUCLEOTIDE SEQUENCE [LARGE SCALE GENOMIC DNA]</scope>
    <source>
        <strain evidence="1 2">YIM 90600</strain>
    </source>
</reference>
<sequence>MTSDTAFARRLADTVLARLRADGGPAWSVFEIQPAEDKVPPLRAPGDVKHLSITLGDASSHEDPVGVYFTVGPPLIDAIIATTDQIQEHMLEATQGALLPACPGHQHPLQVAERDGVAMWLCPQAPAHYAEPVLPQGTTG</sequence>
<name>A0A223RQ37_9ACTN</name>
<proteinExistence type="predicted"/>
<evidence type="ECO:0000313" key="1">
    <source>
        <dbReference type="EMBL" id="ASU77990.1"/>
    </source>
</evidence>
<gene>
    <name evidence="1" type="ORF">CDG81_06350</name>
</gene>
<dbReference type="RefSeq" id="WP_043577393.1">
    <property type="nucleotide sequence ID" value="NZ_CP022752.1"/>
</dbReference>